<dbReference type="AlphaFoldDB" id="A0A1X0RCY1"/>
<organism evidence="1">
    <name type="scientific">Rhizopus microsporus var. microsporus</name>
    <dbReference type="NCBI Taxonomy" id="86635"/>
    <lineage>
        <taxon>Eukaryota</taxon>
        <taxon>Fungi</taxon>
        <taxon>Fungi incertae sedis</taxon>
        <taxon>Mucoromycota</taxon>
        <taxon>Mucoromycotina</taxon>
        <taxon>Mucoromycetes</taxon>
        <taxon>Mucorales</taxon>
        <taxon>Mucorineae</taxon>
        <taxon>Rhizopodaceae</taxon>
        <taxon>Rhizopus</taxon>
    </lineage>
</organism>
<name>A0A1X0RCY1_RHIZD</name>
<dbReference type="EMBL" id="KV921871">
    <property type="protein sequence ID" value="ORE09903.1"/>
    <property type="molecule type" value="Genomic_DNA"/>
</dbReference>
<gene>
    <name evidence="1" type="ORF">BCV72DRAFT_302408</name>
</gene>
<sequence length="122" mass="14203">MSSKKAETSRLCKLSWKRLGGLQLTTLQQEKNWIEMPKNYKQRRFVSQTASNIENDDEDDNKNLFFSFEVIEKIQKTRFEESAIKRSSYSSKTHGGFNGRGRSNEGSFRVLYSALVVIEKRL</sequence>
<reference evidence="1" key="1">
    <citation type="journal article" date="2016" name="Proc. Natl. Acad. Sci. U.S.A.">
        <title>Lipid metabolic changes in an early divergent fungus govern the establishment of a mutualistic symbiosis with endobacteria.</title>
        <authorList>
            <person name="Lastovetsky O.A."/>
            <person name="Gaspar M.L."/>
            <person name="Mondo S.J."/>
            <person name="LaButti K.M."/>
            <person name="Sandor L."/>
            <person name="Grigoriev I.V."/>
            <person name="Henry S.A."/>
            <person name="Pawlowska T.E."/>
        </authorList>
    </citation>
    <scope>NUCLEOTIDE SEQUENCE [LARGE SCALE GENOMIC DNA]</scope>
    <source>
        <strain evidence="1">ATCC 52814</strain>
    </source>
</reference>
<protein>
    <submittedName>
        <fullName evidence="1">Uncharacterized protein</fullName>
    </submittedName>
</protein>
<dbReference type="VEuPathDB" id="FungiDB:BCV72DRAFT_302408"/>
<proteinExistence type="predicted"/>
<accession>A0A1X0RCY1</accession>
<evidence type="ECO:0000313" key="1">
    <source>
        <dbReference type="EMBL" id="ORE09903.1"/>
    </source>
</evidence>
<dbReference type="Proteomes" id="UP000242414">
    <property type="component" value="Unassembled WGS sequence"/>
</dbReference>